<organism evidence="1">
    <name type="scientific">Rhizophora mucronata</name>
    <name type="common">Asiatic mangrove</name>
    <dbReference type="NCBI Taxonomy" id="61149"/>
    <lineage>
        <taxon>Eukaryota</taxon>
        <taxon>Viridiplantae</taxon>
        <taxon>Streptophyta</taxon>
        <taxon>Embryophyta</taxon>
        <taxon>Tracheophyta</taxon>
        <taxon>Spermatophyta</taxon>
        <taxon>Magnoliopsida</taxon>
        <taxon>eudicotyledons</taxon>
        <taxon>Gunneridae</taxon>
        <taxon>Pentapetalae</taxon>
        <taxon>rosids</taxon>
        <taxon>fabids</taxon>
        <taxon>Malpighiales</taxon>
        <taxon>Rhizophoraceae</taxon>
        <taxon>Rhizophora</taxon>
    </lineage>
</organism>
<reference evidence="1" key="1">
    <citation type="submission" date="2018-02" db="EMBL/GenBank/DDBJ databases">
        <title>Rhizophora mucronata_Transcriptome.</title>
        <authorList>
            <person name="Meera S.P."/>
            <person name="Sreeshan A."/>
            <person name="Augustine A."/>
        </authorList>
    </citation>
    <scope>NUCLEOTIDE SEQUENCE</scope>
    <source>
        <tissue evidence="1">Leaf</tissue>
    </source>
</reference>
<sequence>MPNLQMADVKTKRLIWGSQRLTLEFHMIISEMFYLRY</sequence>
<protein>
    <submittedName>
        <fullName evidence="1">Uncharacterized protein</fullName>
    </submittedName>
</protein>
<evidence type="ECO:0000313" key="1">
    <source>
        <dbReference type="EMBL" id="MBX56868.1"/>
    </source>
</evidence>
<dbReference type="AlphaFoldDB" id="A0A2P2PQ34"/>
<proteinExistence type="predicted"/>
<dbReference type="EMBL" id="GGEC01076384">
    <property type="protein sequence ID" value="MBX56868.1"/>
    <property type="molecule type" value="Transcribed_RNA"/>
</dbReference>
<name>A0A2P2PQ34_RHIMU</name>
<accession>A0A2P2PQ34</accession>